<dbReference type="eggNOG" id="COG2268">
    <property type="taxonomic scope" value="Bacteria"/>
</dbReference>
<dbReference type="STRING" id="699218.HMPREF0889_0124"/>
<dbReference type="OrthoDB" id="1675044at2"/>
<gene>
    <name evidence="1" type="ORF">HMPREF0889_0124</name>
</gene>
<accession>D3LWJ2</accession>
<dbReference type="EMBL" id="ADGP01000030">
    <property type="protein sequence ID" value="EFD93437.1"/>
    <property type="molecule type" value="Genomic_DNA"/>
</dbReference>
<protein>
    <submittedName>
        <fullName evidence="1">Uncharacterized protein</fullName>
    </submittedName>
</protein>
<organism evidence="1 2">
    <name type="scientific">Megasphaera lornae</name>
    <dbReference type="NCBI Taxonomy" id="1000568"/>
    <lineage>
        <taxon>Bacteria</taxon>
        <taxon>Bacillati</taxon>
        <taxon>Bacillota</taxon>
        <taxon>Negativicutes</taxon>
        <taxon>Veillonellales</taxon>
        <taxon>Veillonellaceae</taxon>
        <taxon>Megasphaera</taxon>
    </lineage>
</organism>
<evidence type="ECO:0000313" key="1">
    <source>
        <dbReference type="EMBL" id="EFD93437.1"/>
    </source>
</evidence>
<sequence>MRKSKWYTYVSIGLIWLGVVGIVQAASPADMDVMKYISRSSMTPMAMQPPVDTGTLLFSDSPEYAGADGILYADKVAGNARLYFYHVNDNAYDRKIVAVAYNPSSKLVIAQVKNCQYAQPDTSYYKVGKELSTGYYKNAPAAGGVVIMPQDYALLSEALNTVTVHPAELFSGILDIHTSSPLVISSVIMPVEEDPISFMKQQVYLPSDRSKLRGTFRGKDRLLKTLIPYMTQIGTGYIKLGDNVFDRFLQGWDSMDRRYTDDRGNYGVDYTIQVQTEGEGNIHLYFNPQGGAYAGVAEIIYNKGTRKEHKKIVSLPEHTLSLGNKDMYAIQYVDTFSAGQEVTLHVMPPGAANLPVRFIFVPEKNYRQAVQAVAAQHTDTPGAEEMPGAAAEGPAYAAGNARIQQLLAEL</sequence>
<evidence type="ECO:0000313" key="2">
    <source>
        <dbReference type="Proteomes" id="UP000003242"/>
    </source>
</evidence>
<dbReference type="Proteomes" id="UP000003242">
    <property type="component" value="Unassembled WGS sequence"/>
</dbReference>
<name>D3LWJ2_9FIRM</name>
<dbReference type="RefSeq" id="WP_009370085.1">
    <property type="nucleotide sequence ID" value="NZ_ADGP01000030.1"/>
</dbReference>
<proteinExistence type="predicted"/>
<dbReference type="AlphaFoldDB" id="D3LWJ2"/>
<reference evidence="2" key="1">
    <citation type="submission" date="2009-12" db="EMBL/GenBank/DDBJ databases">
        <title>Sequence of Clostridiales genomosp. BVAB3 str. UPII9-5.</title>
        <authorList>
            <person name="Madupu R."/>
            <person name="Durkin A.S."/>
            <person name="Torralba M."/>
            <person name="Methe B."/>
            <person name="Sutton G.G."/>
            <person name="Strausberg R.L."/>
            <person name="Nelson K.E."/>
        </authorList>
    </citation>
    <scope>NUCLEOTIDE SEQUENCE [LARGE SCALE GENOMIC DNA]</scope>
    <source>
        <strain evidence="2">28L</strain>
    </source>
</reference>
<comment type="caution">
    <text evidence="1">The sequence shown here is derived from an EMBL/GenBank/DDBJ whole genome shotgun (WGS) entry which is preliminary data.</text>
</comment>